<dbReference type="InterPro" id="IPR026906">
    <property type="entry name" value="LRR_5"/>
</dbReference>
<evidence type="ECO:0000313" key="1">
    <source>
        <dbReference type="EMBL" id="EJK54043.1"/>
    </source>
</evidence>
<proteinExistence type="predicted"/>
<dbReference type="AlphaFoldDB" id="K0RJZ2"/>
<dbReference type="InterPro" id="IPR032675">
    <property type="entry name" value="LRR_dom_sf"/>
</dbReference>
<dbReference type="EMBL" id="AGNL01036483">
    <property type="protein sequence ID" value="EJK54043.1"/>
    <property type="molecule type" value="Genomic_DNA"/>
</dbReference>
<keyword evidence="2" id="KW-1185">Reference proteome</keyword>
<evidence type="ECO:0000313" key="2">
    <source>
        <dbReference type="Proteomes" id="UP000266841"/>
    </source>
</evidence>
<reference evidence="1 2" key="1">
    <citation type="journal article" date="2012" name="Genome Biol.">
        <title>Genome and low-iron response of an oceanic diatom adapted to chronic iron limitation.</title>
        <authorList>
            <person name="Lommer M."/>
            <person name="Specht M."/>
            <person name="Roy A.S."/>
            <person name="Kraemer L."/>
            <person name="Andreson R."/>
            <person name="Gutowska M.A."/>
            <person name="Wolf J."/>
            <person name="Bergner S.V."/>
            <person name="Schilhabel M.B."/>
            <person name="Klostermeier U.C."/>
            <person name="Beiko R.G."/>
            <person name="Rosenstiel P."/>
            <person name="Hippler M."/>
            <person name="Laroche J."/>
        </authorList>
    </citation>
    <scope>NUCLEOTIDE SEQUENCE [LARGE SCALE GENOMIC DNA]</scope>
    <source>
        <strain evidence="1 2">CCMP1005</strain>
    </source>
</reference>
<dbReference type="InterPro" id="IPR053139">
    <property type="entry name" value="Surface_bspA-like"/>
</dbReference>
<comment type="caution">
    <text evidence="1">The sequence shown here is derived from an EMBL/GenBank/DDBJ whole genome shotgun (WGS) entry which is preliminary data.</text>
</comment>
<organism evidence="1 2">
    <name type="scientific">Thalassiosira oceanica</name>
    <name type="common">Marine diatom</name>
    <dbReference type="NCBI Taxonomy" id="159749"/>
    <lineage>
        <taxon>Eukaryota</taxon>
        <taxon>Sar</taxon>
        <taxon>Stramenopiles</taxon>
        <taxon>Ochrophyta</taxon>
        <taxon>Bacillariophyta</taxon>
        <taxon>Coscinodiscophyceae</taxon>
        <taxon>Thalassiosirophycidae</taxon>
        <taxon>Thalassiosirales</taxon>
        <taxon>Thalassiosiraceae</taxon>
        <taxon>Thalassiosira</taxon>
    </lineage>
</organism>
<dbReference type="Gene3D" id="3.80.10.10">
    <property type="entry name" value="Ribonuclease Inhibitor"/>
    <property type="match status" value="1"/>
</dbReference>
<gene>
    <name evidence="1" type="ORF">THAOC_26407</name>
</gene>
<sequence length="287" mass="31835">MGPTEDNDQFTEGQTVIHPLYLGVRVVIRRPCPDHGQTDPDQRVTITFDRHQARCFRIWNCINLTDVQLSEGLEIIGKSAFYQCTALLSVPVPSSVTTLCNNAFRCCINMTEVQFLEGELNSIDGRAFSQCSSLQQVTIPSSVAKLGELTFEGCSNLVRVQLREGSLQVIGNCTFRGCNALQHVKGGPWGIRGLSQPGRIGDDNGSGSEPPPRNRIGIATAFVPSRRRSPAAVGKPSFPRFKVYYLPRRRVQVRAEPTDLRHRLLHDATAYGRSEDICTNLRKPRIG</sequence>
<dbReference type="Pfam" id="PF13306">
    <property type="entry name" value="LRR_5"/>
    <property type="match status" value="1"/>
</dbReference>
<dbReference type="PANTHER" id="PTHR45661">
    <property type="entry name" value="SURFACE ANTIGEN"/>
    <property type="match status" value="1"/>
</dbReference>
<protein>
    <submittedName>
        <fullName evidence="1">Uncharacterized protein</fullName>
    </submittedName>
</protein>
<dbReference type="SUPFAM" id="SSF52058">
    <property type="entry name" value="L domain-like"/>
    <property type="match status" value="1"/>
</dbReference>
<accession>K0RJZ2</accession>
<dbReference type="PANTHER" id="PTHR45661:SF3">
    <property type="entry name" value="IG-LIKE DOMAIN-CONTAINING PROTEIN"/>
    <property type="match status" value="1"/>
</dbReference>
<dbReference type="Proteomes" id="UP000266841">
    <property type="component" value="Unassembled WGS sequence"/>
</dbReference>
<name>K0RJZ2_THAOC</name>